<sequence>MSQNAIYTIMGKSAKFYKRPSKKEKEGIAIKKIVEPVISKRGPSKPKVNVPAAMVQDIRKPAAAKKSEEDMEVDEVKPKLAEKEEQKPEKEQEIPDYVDLFSGKKTYKKIPLKRK</sequence>
<evidence type="ECO:0000313" key="2">
    <source>
        <dbReference type="EMBL" id="GAA5816528.1"/>
    </source>
</evidence>
<gene>
    <name evidence="2" type="ORF">MFLAVUS_010057</name>
</gene>
<reference evidence="2 3" key="1">
    <citation type="submission" date="2024-04" db="EMBL/GenBank/DDBJ databases">
        <title>genome sequences of Mucor flavus KT1a and Helicostylum pulchrum KT1b strains isolated from the surface of a dry-aged beef.</title>
        <authorList>
            <person name="Toyotome T."/>
            <person name="Hosono M."/>
            <person name="Torimaru M."/>
            <person name="Fukuda K."/>
            <person name="Mikami N."/>
        </authorList>
    </citation>
    <scope>NUCLEOTIDE SEQUENCE [LARGE SCALE GENOMIC DNA]</scope>
    <source>
        <strain evidence="2 3">KT1a</strain>
    </source>
</reference>
<proteinExistence type="predicted"/>
<dbReference type="EMBL" id="BAABUK010000032">
    <property type="protein sequence ID" value="GAA5816528.1"/>
    <property type="molecule type" value="Genomic_DNA"/>
</dbReference>
<protein>
    <submittedName>
        <fullName evidence="2">Uncharacterized protein</fullName>
    </submittedName>
</protein>
<accession>A0ABP9ZBN7</accession>
<name>A0ABP9ZBN7_9FUNG</name>
<evidence type="ECO:0000313" key="3">
    <source>
        <dbReference type="Proteomes" id="UP001473302"/>
    </source>
</evidence>
<comment type="caution">
    <text evidence="2">The sequence shown here is derived from an EMBL/GenBank/DDBJ whole genome shotgun (WGS) entry which is preliminary data.</text>
</comment>
<feature type="compositionally biased region" description="Basic and acidic residues" evidence="1">
    <location>
        <begin position="59"/>
        <end position="93"/>
    </location>
</feature>
<keyword evidence="3" id="KW-1185">Reference proteome</keyword>
<organism evidence="2 3">
    <name type="scientific">Mucor flavus</name>
    <dbReference type="NCBI Taxonomy" id="439312"/>
    <lineage>
        <taxon>Eukaryota</taxon>
        <taxon>Fungi</taxon>
        <taxon>Fungi incertae sedis</taxon>
        <taxon>Mucoromycota</taxon>
        <taxon>Mucoromycotina</taxon>
        <taxon>Mucoromycetes</taxon>
        <taxon>Mucorales</taxon>
        <taxon>Mucorineae</taxon>
        <taxon>Mucoraceae</taxon>
        <taxon>Mucor</taxon>
    </lineage>
</organism>
<evidence type="ECO:0000256" key="1">
    <source>
        <dbReference type="SAM" id="MobiDB-lite"/>
    </source>
</evidence>
<dbReference type="Proteomes" id="UP001473302">
    <property type="component" value="Unassembled WGS sequence"/>
</dbReference>
<feature type="region of interest" description="Disordered" evidence="1">
    <location>
        <begin position="59"/>
        <end position="96"/>
    </location>
</feature>